<proteinExistence type="predicted"/>
<protein>
    <submittedName>
        <fullName evidence="1">Uncharacterized protein</fullName>
    </submittedName>
</protein>
<sequence length="46" mass="5378">MGEALIKTFDDIEKCIKDLETIIDEIKDAMISKSIYQNIKLIENYK</sequence>
<dbReference type="AlphaFoldDB" id="A0A3T0KUI8"/>
<accession>A0A3T0KUI8</accession>
<gene>
    <name evidence="1" type="ORF">BAOM_3252</name>
</gene>
<evidence type="ECO:0000313" key="1">
    <source>
        <dbReference type="EMBL" id="AZV43861.1"/>
    </source>
</evidence>
<reference evidence="1 2" key="1">
    <citation type="submission" date="2018-01" db="EMBL/GenBank/DDBJ databases">
        <title>Bacillus asahii Genome sequencing and assembly.</title>
        <authorList>
            <person name="Jiang H."/>
            <person name="Feng Y."/>
            <person name="Zhao F."/>
            <person name="Lin X."/>
        </authorList>
    </citation>
    <scope>NUCLEOTIDE SEQUENCE [LARGE SCALE GENOMIC DNA]</scope>
    <source>
        <strain evidence="1 2">OM18</strain>
    </source>
</reference>
<organism evidence="1 2">
    <name type="scientific">Peribacillus asahii</name>
    <dbReference type="NCBI Taxonomy" id="228899"/>
    <lineage>
        <taxon>Bacteria</taxon>
        <taxon>Bacillati</taxon>
        <taxon>Bacillota</taxon>
        <taxon>Bacilli</taxon>
        <taxon>Bacillales</taxon>
        <taxon>Bacillaceae</taxon>
        <taxon>Peribacillus</taxon>
    </lineage>
</organism>
<dbReference type="EMBL" id="CP026095">
    <property type="protein sequence ID" value="AZV43861.1"/>
    <property type="molecule type" value="Genomic_DNA"/>
</dbReference>
<dbReference type="KEGG" id="pasa:BAOM_3252"/>
<dbReference type="Proteomes" id="UP000283095">
    <property type="component" value="Chromosome"/>
</dbReference>
<name>A0A3T0KUI8_9BACI</name>
<evidence type="ECO:0000313" key="2">
    <source>
        <dbReference type="Proteomes" id="UP000283095"/>
    </source>
</evidence>